<name>A0ABU4RUP0_9GAMM</name>
<accession>A0ABU4RUP0</accession>
<evidence type="ECO:0000313" key="4">
    <source>
        <dbReference type="Proteomes" id="UP001273505"/>
    </source>
</evidence>
<keyword evidence="4" id="KW-1185">Reference proteome</keyword>
<feature type="domain" description="Response regulatory" evidence="2">
    <location>
        <begin position="1"/>
        <end position="128"/>
    </location>
</feature>
<dbReference type="Pfam" id="PF00072">
    <property type="entry name" value="Response_reg"/>
    <property type="match status" value="1"/>
</dbReference>
<comment type="caution">
    <text evidence="3">The sequence shown here is derived from an EMBL/GenBank/DDBJ whole genome shotgun (WGS) entry which is preliminary data.</text>
</comment>
<dbReference type="EMBL" id="JAXAFO010000005">
    <property type="protein sequence ID" value="MDX6848592.1"/>
    <property type="molecule type" value="Genomic_DNA"/>
</dbReference>
<reference evidence="3 4" key="1">
    <citation type="submission" date="2023-11" db="EMBL/GenBank/DDBJ databases">
        <title>Gilvimarinus fulvus sp. nov., isolated from the surface of Kelp.</title>
        <authorList>
            <person name="Sun Y.Y."/>
            <person name="Gong Y."/>
            <person name="Du Z.J."/>
        </authorList>
    </citation>
    <scope>NUCLEOTIDE SEQUENCE [LARGE SCALE GENOMIC DNA]</scope>
    <source>
        <strain evidence="3 4">SDUM040013</strain>
    </source>
</reference>
<keyword evidence="1" id="KW-0597">Phosphoprotein</keyword>
<dbReference type="SMART" id="SM00448">
    <property type="entry name" value="REC"/>
    <property type="match status" value="1"/>
</dbReference>
<evidence type="ECO:0000256" key="1">
    <source>
        <dbReference type="PROSITE-ProRule" id="PRU00169"/>
    </source>
</evidence>
<proteinExistence type="predicted"/>
<dbReference type="InterPro" id="IPR052893">
    <property type="entry name" value="TCS_response_regulator"/>
</dbReference>
<dbReference type="InterPro" id="IPR001789">
    <property type="entry name" value="Sig_transdc_resp-reg_receiver"/>
</dbReference>
<dbReference type="CDD" id="cd17557">
    <property type="entry name" value="REC_Rcp-like"/>
    <property type="match status" value="1"/>
</dbReference>
<feature type="modified residue" description="4-aspartylphosphate" evidence="1">
    <location>
        <position position="61"/>
    </location>
</feature>
<dbReference type="Gene3D" id="3.40.50.2300">
    <property type="match status" value="1"/>
</dbReference>
<protein>
    <submittedName>
        <fullName evidence="3">Response regulator</fullName>
    </submittedName>
</protein>
<dbReference type="PANTHER" id="PTHR44520">
    <property type="entry name" value="RESPONSE REGULATOR RCP1-RELATED"/>
    <property type="match status" value="1"/>
</dbReference>
<organism evidence="3 4">
    <name type="scientific">Gilvimarinus gilvus</name>
    <dbReference type="NCBI Taxonomy" id="3058038"/>
    <lineage>
        <taxon>Bacteria</taxon>
        <taxon>Pseudomonadati</taxon>
        <taxon>Pseudomonadota</taxon>
        <taxon>Gammaproteobacteria</taxon>
        <taxon>Cellvibrionales</taxon>
        <taxon>Cellvibrionaceae</taxon>
        <taxon>Gilvimarinus</taxon>
    </lineage>
</organism>
<evidence type="ECO:0000259" key="2">
    <source>
        <dbReference type="PROSITE" id="PS50110"/>
    </source>
</evidence>
<dbReference type="SUPFAM" id="SSF52172">
    <property type="entry name" value="CheY-like"/>
    <property type="match status" value="1"/>
</dbReference>
<dbReference type="RefSeq" id="WP_302724689.1">
    <property type="nucleotide sequence ID" value="NZ_JAULRU010000823.1"/>
</dbReference>
<evidence type="ECO:0000313" key="3">
    <source>
        <dbReference type="EMBL" id="MDX6848592.1"/>
    </source>
</evidence>
<gene>
    <name evidence="3" type="ORF">SCD92_04425</name>
</gene>
<dbReference type="InterPro" id="IPR011006">
    <property type="entry name" value="CheY-like_superfamily"/>
</dbReference>
<dbReference type="Proteomes" id="UP001273505">
    <property type="component" value="Unassembled WGS sequence"/>
</dbReference>
<sequence>MVVEDSDDDYDIMMEAFSIYNNVKNPVVRFEDGKEALRYLNDLSEAKEQSKDHFPGIILLDLNLPGIDGREVLRQVKSNERLRKIPVVILTTSQDERDIEDCYAIGANTYIQKPVDLDKFFEAIKQLNEYWFEIAILPKE</sequence>
<dbReference type="PROSITE" id="PS50110">
    <property type="entry name" value="RESPONSE_REGULATORY"/>
    <property type="match status" value="1"/>
</dbReference>